<gene>
    <name evidence="1" type="ORF">LCGC14_1310500</name>
</gene>
<dbReference type="AlphaFoldDB" id="A0A0F9NQ06"/>
<organism evidence="1">
    <name type="scientific">marine sediment metagenome</name>
    <dbReference type="NCBI Taxonomy" id="412755"/>
    <lineage>
        <taxon>unclassified sequences</taxon>
        <taxon>metagenomes</taxon>
        <taxon>ecological metagenomes</taxon>
    </lineage>
</organism>
<sequence>MHFIFKSEVETIDIKKGYSKKIIFCPSCYKTQVKKLNFNNYYIEYQCWNKDCEETGIPFLVLNEYIQNENIFDGLCDSCHDPLYRDFTINENQNNILIFKCENKLCESNIEPFSYNLTNNEWEGKPPRFILYDNIGDSDRFNTKAKINKIVFELEKENITESISPEVLVEQNGYDLLYKVEEIPLLSMNSEEYSNFMDYHQHKVVILVDIPNFIRTLRGLFPHNFEDVLKKAHGFLLQYIENSFHASSDYIIRYFSKPDKDLEIPNTIIINFCSENRDREFFHLLKLKKGDGYSDIDNYLIANGVEIIERCEIRGFVIVSSDKDYLPVMRIASYKKIKSGIIGINTPEIYNEYDIMDITFLGVMKEITFLGIT</sequence>
<proteinExistence type="predicted"/>
<evidence type="ECO:0000313" key="1">
    <source>
        <dbReference type="EMBL" id="KKM83332.1"/>
    </source>
</evidence>
<name>A0A0F9NQ06_9ZZZZ</name>
<comment type="caution">
    <text evidence="1">The sequence shown here is derived from an EMBL/GenBank/DDBJ whole genome shotgun (WGS) entry which is preliminary data.</text>
</comment>
<protein>
    <recommendedName>
        <fullName evidence="2">NYN domain-containing protein</fullName>
    </recommendedName>
</protein>
<dbReference type="EMBL" id="LAZR01007730">
    <property type="protein sequence ID" value="KKM83332.1"/>
    <property type="molecule type" value="Genomic_DNA"/>
</dbReference>
<reference evidence="1" key="1">
    <citation type="journal article" date="2015" name="Nature">
        <title>Complex archaea that bridge the gap between prokaryotes and eukaryotes.</title>
        <authorList>
            <person name="Spang A."/>
            <person name="Saw J.H."/>
            <person name="Jorgensen S.L."/>
            <person name="Zaremba-Niedzwiedzka K."/>
            <person name="Martijn J."/>
            <person name="Lind A.E."/>
            <person name="van Eijk R."/>
            <person name="Schleper C."/>
            <person name="Guy L."/>
            <person name="Ettema T.J."/>
        </authorList>
    </citation>
    <scope>NUCLEOTIDE SEQUENCE</scope>
</reference>
<dbReference type="Gene3D" id="3.40.50.1010">
    <property type="entry name" value="5'-nuclease"/>
    <property type="match status" value="1"/>
</dbReference>
<evidence type="ECO:0008006" key="2">
    <source>
        <dbReference type="Google" id="ProtNLM"/>
    </source>
</evidence>
<accession>A0A0F9NQ06</accession>